<dbReference type="InterPro" id="IPR029058">
    <property type="entry name" value="AB_hydrolase_fold"/>
</dbReference>
<evidence type="ECO:0000256" key="3">
    <source>
        <dbReference type="ARBA" id="ARBA00022553"/>
    </source>
</evidence>
<dbReference type="NCBIfam" id="TIGR01733">
    <property type="entry name" value="AA-adenyl-dom"/>
    <property type="match status" value="1"/>
</dbReference>
<reference evidence="6 7" key="1">
    <citation type="submission" date="2019-03" db="EMBL/GenBank/DDBJ databases">
        <title>Complete Genome Sequence of Allofrancisella inopinata Strain SYSU YG23 Isolated from Water-Cooling Systems in China.</title>
        <authorList>
            <person name="Ohrman C."/>
            <person name="Uneklint I."/>
            <person name="Sjodin A."/>
        </authorList>
    </citation>
    <scope>NUCLEOTIDE SEQUENCE [LARGE SCALE GENOMIC DNA]</scope>
    <source>
        <strain evidence="6 7">SYSU YG23</strain>
    </source>
</reference>
<dbReference type="Pfam" id="PF00550">
    <property type="entry name" value="PP-binding"/>
    <property type="match status" value="1"/>
</dbReference>
<dbReference type="Gene3D" id="3.40.50.12780">
    <property type="entry name" value="N-terminal domain of ligase-like"/>
    <property type="match status" value="1"/>
</dbReference>
<dbReference type="GO" id="GO:0016491">
    <property type="term" value="F:oxidoreductase activity"/>
    <property type="evidence" value="ECO:0007669"/>
    <property type="project" value="InterPro"/>
</dbReference>
<proteinExistence type="predicted"/>
<evidence type="ECO:0000259" key="5">
    <source>
        <dbReference type="PROSITE" id="PS50075"/>
    </source>
</evidence>
<name>A0AAE6YJL9_9GAMM</name>
<dbReference type="Gene3D" id="3.40.50.1820">
    <property type="entry name" value="alpha/beta hydrolase"/>
    <property type="match status" value="1"/>
</dbReference>
<dbReference type="InterPro" id="IPR001031">
    <property type="entry name" value="Thioesterase"/>
</dbReference>
<dbReference type="InterPro" id="IPR009081">
    <property type="entry name" value="PP-bd_ACP"/>
</dbReference>
<keyword evidence="7" id="KW-1185">Reference proteome</keyword>
<evidence type="ECO:0000256" key="1">
    <source>
        <dbReference type="ARBA" id="ARBA00001957"/>
    </source>
</evidence>
<organism evidence="6 7">
    <name type="scientific">Allofrancisella inopinata</name>
    <dbReference type="NCBI Taxonomy" id="1085647"/>
    <lineage>
        <taxon>Bacteria</taxon>
        <taxon>Pseudomonadati</taxon>
        <taxon>Pseudomonadota</taxon>
        <taxon>Gammaproteobacteria</taxon>
        <taxon>Thiotrichales</taxon>
        <taxon>Francisellaceae</taxon>
        <taxon>Allofrancisella</taxon>
    </lineage>
</organism>
<dbReference type="FunFam" id="1.10.1200.10:FF:000005">
    <property type="entry name" value="Nonribosomal peptide synthetase 1"/>
    <property type="match status" value="1"/>
</dbReference>
<dbReference type="InterPro" id="IPR036736">
    <property type="entry name" value="ACP-like_sf"/>
</dbReference>
<protein>
    <submittedName>
        <fullName evidence="6">Amino acid adenylation domain-containing protein</fullName>
    </submittedName>
</protein>
<dbReference type="PROSITE" id="PS00455">
    <property type="entry name" value="AMP_BINDING"/>
    <property type="match status" value="1"/>
</dbReference>
<dbReference type="KEGG" id="aii:E4K63_03855"/>
<evidence type="ECO:0000256" key="2">
    <source>
        <dbReference type="ARBA" id="ARBA00022450"/>
    </source>
</evidence>
<dbReference type="Gene3D" id="3.30.300.30">
    <property type="match status" value="2"/>
</dbReference>
<dbReference type="Gene3D" id="1.10.1200.10">
    <property type="entry name" value="ACP-like"/>
    <property type="match status" value="1"/>
</dbReference>
<dbReference type="PANTHER" id="PTHR45527:SF10">
    <property type="entry name" value="PYOCHELIN SYNTHASE PCHF"/>
    <property type="match status" value="1"/>
</dbReference>
<dbReference type="SUPFAM" id="SSF47336">
    <property type="entry name" value="ACP-like"/>
    <property type="match status" value="1"/>
</dbReference>
<accession>A0AAE6YJL9</accession>
<dbReference type="SUPFAM" id="SSF56801">
    <property type="entry name" value="Acetyl-CoA synthetase-like"/>
    <property type="match status" value="1"/>
</dbReference>
<dbReference type="InterPro" id="IPR000415">
    <property type="entry name" value="Nitroreductase-like"/>
</dbReference>
<dbReference type="EMBL" id="CP038241">
    <property type="protein sequence ID" value="QIV96009.1"/>
    <property type="molecule type" value="Genomic_DNA"/>
</dbReference>
<dbReference type="InterPro" id="IPR045851">
    <property type="entry name" value="AMP-bd_C_sf"/>
</dbReference>
<evidence type="ECO:0000313" key="6">
    <source>
        <dbReference type="EMBL" id="QIV96009.1"/>
    </source>
</evidence>
<keyword evidence="2" id="KW-0596">Phosphopantetheine</keyword>
<keyword evidence="3" id="KW-0597">Phosphoprotein</keyword>
<dbReference type="PROSITE" id="PS50075">
    <property type="entry name" value="CARRIER"/>
    <property type="match status" value="1"/>
</dbReference>
<dbReference type="InterPro" id="IPR020845">
    <property type="entry name" value="AMP-binding_CS"/>
</dbReference>
<dbReference type="SUPFAM" id="SSF53474">
    <property type="entry name" value="alpha/beta-Hydrolases"/>
    <property type="match status" value="1"/>
</dbReference>
<dbReference type="RefSeq" id="WP_133942467.1">
    <property type="nucleotide sequence ID" value="NZ_CP038241.1"/>
</dbReference>
<dbReference type="Pfam" id="PF00501">
    <property type="entry name" value="AMP-binding"/>
    <property type="match status" value="1"/>
</dbReference>
<sequence>MPELDKSVIEQANNYIQLEVKSTLIELFADSLKATPSFIAVVDCEGQYSYKTISEYSNAINLYLHDNGLCKSGKLIGVLSEKGYKQVVATLGIMQSSSAYLPLNVDWPRGRCDEVLSEGNVDTVLLSNSEFNGCIKGSDIEDKYNWLIIEDIINYKSNTKLEELFKPSLDDIAYVIFTSGSTGKPKGVTISHSGAVNTIQAVNDKFDVNKEDKILALSELSFDLSVYDIFGLLAAGGTIVFPDQKKTKEPSHWYELIDKHNITIWDTVPQLMSLLVDYVRDSSKQLPSLKVTLMSGDWIPLNLPIQIKEVCPNITVMSLGGATEGSIWSIWYEIAQIDEGWKSIPYGQAMPNQKMYILNEQGQHNPLGVIGEIHIGGQGVALNYWQDQEKTQASFIEHPQLGRLYKTGDLGKWDKNGYIVFEGRIDGQVKLNGYRVELDEISSKLAKLPGIENALVTIQDNHLVGYLVSESFKKKDNEIDYQAFKLEQRGILKDLKTTYNLNPIIDIDRYKLRKSYRKFDHKVDISSLDIQIQKKDNHRSISTNLTHEQLTELLSPLRGVQLEDRVLPKYLYPSGGSAYSIRAFVNIPKGYIEGIDEGVYYYHPTEHALQFYKEVNDNKFSIEFNLYIPAMEPLYKEETLRLAYLELGHILQLLNEKYPVAYEIQDKQDGDYHKLVKVTLDQQDIANKLNIKKIDNDGSKFDSYDLNSQSIMLQRSELGNILIGSSGVLIFEADKNQESYIQAGYRAQEITTYLYQQNIGSTALGFNLSDSSIYTIAIGGISQEQKQKSEVNVDQISLENFISKKLMNYLPRYMIPEVYLTIDHLPLTVNGKIDYKSLPMAELVNQDNYVAPTTELEKQLCKIWEEVLKLDKVGITDDFFRIGGNSIFAIKLAHKVSEQLHIKINVADIFRLNSINNLSNELHDRFAWKKETSLLNLYTLKFDEFLPNMLFIHPAFAGAEVYQSLATKLSKSFNCIGIDNYNIYSKNKIDNLNDLAKLYVSEYLKNYSITNPIYLLGWSSGGALALEMAGLLELNGIKNIKTILLDTLISKKNIPINDLEKDIYNIKTTLKKFFTSLGHQPVYSDKIISSCHIDLKISNIKPSAKLRFTDVLLVKAKEIDNRPNIIFRKDQASLALPMNNIDLVSKRITLKKLDCHHGNILEFEEDITDFILQNK</sequence>
<dbReference type="GO" id="GO:0005737">
    <property type="term" value="C:cytoplasm"/>
    <property type="evidence" value="ECO:0007669"/>
    <property type="project" value="TreeGrafter"/>
</dbReference>
<dbReference type="PANTHER" id="PTHR45527">
    <property type="entry name" value="NONRIBOSOMAL PEPTIDE SYNTHETASE"/>
    <property type="match status" value="1"/>
</dbReference>
<evidence type="ECO:0000256" key="4">
    <source>
        <dbReference type="ARBA" id="ARBA00022598"/>
    </source>
</evidence>
<evidence type="ECO:0000313" key="7">
    <source>
        <dbReference type="Proteomes" id="UP000502004"/>
    </source>
</evidence>
<dbReference type="Pfam" id="PF00975">
    <property type="entry name" value="Thioesterase"/>
    <property type="match status" value="1"/>
</dbReference>
<feature type="domain" description="Carrier" evidence="5">
    <location>
        <begin position="851"/>
        <end position="926"/>
    </location>
</feature>
<dbReference type="InterPro" id="IPR042099">
    <property type="entry name" value="ANL_N_sf"/>
</dbReference>
<dbReference type="GO" id="GO:0031177">
    <property type="term" value="F:phosphopantetheine binding"/>
    <property type="evidence" value="ECO:0007669"/>
    <property type="project" value="TreeGrafter"/>
</dbReference>
<dbReference type="Proteomes" id="UP000502004">
    <property type="component" value="Chromosome"/>
</dbReference>
<dbReference type="GO" id="GO:0016874">
    <property type="term" value="F:ligase activity"/>
    <property type="evidence" value="ECO:0007669"/>
    <property type="project" value="UniProtKB-KW"/>
</dbReference>
<dbReference type="AlphaFoldDB" id="A0AAE6YJL9"/>
<gene>
    <name evidence="6" type="ORF">E4K63_03855</name>
</gene>
<dbReference type="GO" id="GO:0043041">
    <property type="term" value="P:amino acid activation for nonribosomal peptide biosynthetic process"/>
    <property type="evidence" value="ECO:0007669"/>
    <property type="project" value="TreeGrafter"/>
</dbReference>
<dbReference type="InterPro" id="IPR000873">
    <property type="entry name" value="AMP-dep_synth/lig_dom"/>
</dbReference>
<keyword evidence="4" id="KW-0436">Ligase</keyword>
<dbReference type="InterPro" id="IPR010071">
    <property type="entry name" value="AA_adenyl_dom"/>
</dbReference>
<dbReference type="GO" id="GO:0044550">
    <property type="term" value="P:secondary metabolite biosynthetic process"/>
    <property type="evidence" value="ECO:0007669"/>
    <property type="project" value="TreeGrafter"/>
</dbReference>
<comment type="cofactor">
    <cofactor evidence="1">
        <name>pantetheine 4'-phosphate</name>
        <dbReference type="ChEBI" id="CHEBI:47942"/>
    </cofactor>
</comment>
<dbReference type="Gene3D" id="3.40.109.10">
    <property type="entry name" value="NADH Oxidase"/>
    <property type="match status" value="1"/>
</dbReference>